<proteinExistence type="predicted"/>
<name>A0A0W8FBU1_9ZZZZ</name>
<protein>
    <submittedName>
        <fullName evidence="1">Uncharacterized protein</fullName>
    </submittedName>
</protein>
<sequence length="84" mass="9439">MNSLECDLKGHGPCGGPLCQRGISLNHRCDQHVRLQSYWAAHNTGKKLNDWLDGLMNAEREEALRLAPPRGKHWQEISSSSSED</sequence>
<comment type="caution">
    <text evidence="1">The sequence shown here is derived from an EMBL/GenBank/DDBJ whole genome shotgun (WGS) entry which is preliminary data.</text>
</comment>
<dbReference type="AlphaFoldDB" id="A0A0W8FBU1"/>
<organism evidence="1">
    <name type="scientific">hydrocarbon metagenome</name>
    <dbReference type="NCBI Taxonomy" id="938273"/>
    <lineage>
        <taxon>unclassified sequences</taxon>
        <taxon>metagenomes</taxon>
        <taxon>ecological metagenomes</taxon>
    </lineage>
</organism>
<gene>
    <name evidence="1" type="ORF">ASZ90_011967</name>
</gene>
<evidence type="ECO:0000313" key="1">
    <source>
        <dbReference type="EMBL" id="KUG18314.1"/>
    </source>
</evidence>
<reference evidence="1" key="1">
    <citation type="journal article" date="2015" name="Proc. Natl. Acad. Sci. U.S.A.">
        <title>Networks of energetic and metabolic interactions define dynamics in microbial communities.</title>
        <authorList>
            <person name="Embree M."/>
            <person name="Liu J.K."/>
            <person name="Al-Bassam M.M."/>
            <person name="Zengler K."/>
        </authorList>
    </citation>
    <scope>NUCLEOTIDE SEQUENCE</scope>
</reference>
<dbReference type="EMBL" id="LNQE01001388">
    <property type="protein sequence ID" value="KUG18314.1"/>
    <property type="molecule type" value="Genomic_DNA"/>
</dbReference>
<accession>A0A0W8FBU1</accession>